<keyword evidence="2" id="KW-0175">Coiled coil</keyword>
<evidence type="ECO:0000313" key="6">
    <source>
        <dbReference type="EMBL" id="AHZ70389.1"/>
    </source>
</evidence>
<evidence type="ECO:0000259" key="5">
    <source>
        <dbReference type="Pfam" id="PF25963"/>
    </source>
</evidence>
<dbReference type="Gene3D" id="2.40.30.170">
    <property type="match status" value="1"/>
</dbReference>
<dbReference type="Gene3D" id="1.10.287.470">
    <property type="entry name" value="Helix hairpin bin"/>
    <property type="match status" value="2"/>
</dbReference>
<dbReference type="KEGG" id="pman:OU5_3310"/>
<sequence>MNASQKQKVFMTTQTKQKVAVGVAAVVAVGVLIYLLAPGVFGKRTQQNTNDAFVSADFTLVVPRVAGFIKEVLVEDNQQVKAGQLLALIDDRDLRAAAQAADAETLVARAQLQNAKATLERQTSVIAQAQATVVSAKAEMAFAEHELNRYNHLAGVGAGTVQNAQQARTRIDQASARLANVTAVLAAERKQVEILTAQRDAADGGLKRAQAALEMASYELSYTRIVAPQDGMVGERAVRVGAYVTPGSKILAVVPLAQAYVVANFQETQLTDVKPGQDVQVRVDSLGGEVLTGRVESIAPATGVTFASIKPDNATGNFTKVVQRIPVKIILDPGQALAERLRVGMSVEARIDTASEATASEVVQR</sequence>
<reference evidence="6 7" key="1">
    <citation type="journal article" date="2012" name="J. Bacteriol.">
        <title>Genome sequence of cold-adapted Pseudomonas mandelii strain JR-1.</title>
        <authorList>
            <person name="Jang S.H."/>
            <person name="Kim J."/>
            <person name="Kim J."/>
            <person name="Hong S."/>
            <person name="Lee C."/>
        </authorList>
    </citation>
    <scope>NUCLEOTIDE SEQUENCE [LARGE SCALE GENOMIC DNA]</scope>
    <source>
        <strain evidence="6 7">JR-1</strain>
    </source>
</reference>
<evidence type="ECO:0000256" key="3">
    <source>
        <dbReference type="SAM" id="Phobius"/>
    </source>
</evidence>
<name>A0A024EBT6_9PSED</name>
<evidence type="ECO:0000256" key="1">
    <source>
        <dbReference type="ARBA" id="ARBA00009477"/>
    </source>
</evidence>
<dbReference type="Pfam" id="PF25963">
    <property type="entry name" value="Beta-barrel_AAEA"/>
    <property type="match status" value="1"/>
</dbReference>
<dbReference type="SUPFAM" id="SSF111369">
    <property type="entry name" value="HlyD-like secretion proteins"/>
    <property type="match status" value="2"/>
</dbReference>
<keyword evidence="3" id="KW-1133">Transmembrane helix</keyword>
<evidence type="ECO:0000259" key="4">
    <source>
        <dbReference type="Pfam" id="PF25917"/>
    </source>
</evidence>
<feature type="transmembrane region" description="Helical" evidence="3">
    <location>
        <begin position="20"/>
        <end position="41"/>
    </location>
</feature>
<dbReference type="InterPro" id="IPR058625">
    <property type="entry name" value="MdtA-like_BSH"/>
</dbReference>
<organism evidence="6 7">
    <name type="scientific">Pseudomonas mandelii JR-1</name>
    <dbReference type="NCBI Taxonomy" id="1147786"/>
    <lineage>
        <taxon>Bacteria</taxon>
        <taxon>Pseudomonadati</taxon>
        <taxon>Pseudomonadota</taxon>
        <taxon>Gammaproteobacteria</taxon>
        <taxon>Pseudomonadales</taxon>
        <taxon>Pseudomonadaceae</taxon>
        <taxon>Pseudomonas</taxon>
    </lineage>
</organism>
<accession>A0A024EBT6</accession>
<dbReference type="InterPro" id="IPR050739">
    <property type="entry name" value="MFP"/>
</dbReference>
<evidence type="ECO:0000256" key="2">
    <source>
        <dbReference type="SAM" id="Coils"/>
    </source>
</evidence>
<dbReference type="HOGENOM" id="CLU_018816_15_1_6"/>
<keyword evidence="3" id="KW-0812">Transmembrane</keyword>
<feature type="domain" description="p-hydroxybenzoic acid efflux pump subunit AaeA-like beta-barrel" evidence="5">
    <location>
        <begin position="260"/>
        <end position="336"/>
    </location>
</feature>
<dbReference type="AlphaFoldDB" id="A0A024EBT6"/>
<dbReference type="EMBL" id="CP005960">
    <property type="protein sequence ID" value="AHZ70389.1"/>
    <property type="molecule type" value="Genomic_DNA"/>
</dbReference>
<dbReference type="InterPro" id="IPR058634">
    <property type="entry name" value="AaeA-lik-b-barrel"/>
</dbReference>
<proteinExistence type="inferred from homology"/>
<dbReference type="PANTHER" id="PTHR30386:SF24">
    <property type="entry name" value="MULTIDRUG RESISTANCE EFFLUX PUMP"/>
    <property type="match status" value="1"/>
</dbReference>
<dbReference type="PANTHER" id="PTHR30386">
    <property type="entry name" value="MEMBRANE FUSION SUBUNIT OF EMRAB-TOLC MULTIDRUG EFFLUX PUMP"/>
    <property type="match status" value="1"/>
</dbReference>
<dbReference type="Pfam" id="PF25917">
    <property type="entry name" value="BSH_RND"/>
    <property type="match status" value="1"/>
</dbReference>
<feature type="coiled-coil region" evidence="2">
    <location>
        <begin position="100"/>
        <end position="191"/>
    </location>
</feature>
<comment type="similarity">
    <text evidence="1">Belongs to the membrane fusion protein (MFP) (TC 8.A.1) family.</text>
</comment>
<evidence type="ECO:0000313" key="7">
    <source>
        <dbReference type="Proteomes" id="UP000026913"/>
    </source>
</evidence>
<dbReference type="Gene3D" id="2.40.50.100">
    <property type="match status" value="1"/>
</dbReference>
<keyword evidence="3" id="KW-0472">Membrane</keyword>
<feature type="domain" description="Multidrug resistance protein MdtA-like barrel-sandwich hybrid" evidence="4">
    <location>
        <begin position="61"/>
        <end position="254"/>
    </location>
</feature>
<dbReference type="Proteomes" id="UP000026913">
    <property type="component" value="Chromosome"/>
</dbReference>
<protein>
    <submittedName>
        <fullName evidence="6">Secretion protein HlyD</fullName>
    </submittedName>
</protein>
<gene>
    <name evidence="6" type="ORF">OU5_3310</name>
</gene>
<dbReference type="PRINTS" id="PR01490">
    <property type="entry name" value="RTXTOXIND"/>
</dbReference>
<dbReference type="GO" id="GO:0055085">
    <property type="term" value="P:transmembrane transport"/>
    <property type="evidence" value="ECO:0007669"/>
    <property type="project" value="InterPro"/>
</dbReference>